<evidence type="ECO:0000259" key="1">
    <source>
        <dbReference type="PROSITE" id="PS50824"/>
    </source>
</evidence>
<evidence type="ECO:0000313" key="2">
    <source>
        <dbReference type="EMBL" id="CAG5929662.1"/>
    </source>
</evidence>
<comment type="caution">
    <text evidence="2">The sequence shown here is derived from an EMBL/GenBank/DDBJ whole genome shotgun (WGS) entry which is preliminary data.</text>
</comment>
<dbReference type="Pfam" id="PF02758">
    <property type="entry name" value="PYRIN"/>
    <property type="match status" value="1"/>
</dbReference>
<feature type="domain" description="Pyrin" evidence="1">
    <location>
        <begin position="1"/>
        <end position="66"/>
    </location>
</feature>
<name>A0A8S4BET6_9TELE</name>
<dbReference type="InterPro" id="IPR011029">
    <property type="entry name" value="DEATH-like_dom_sf"/>
</dbReference>
<dbReference type="PROSITE" id="PS50824">
    <property type="entry name" value="DAPIN"/>
    <property type="match status" value="1"/>
</dbReference>
<dbReference type="Proteomes" id="UP000677803">
    <property type="component" value="Unassembled WGS sequence"/>
</dbReference>
<proteinExistence type="predicted"/>
<organism evidence="2 3">
    <name type="scientific">Menidia menidia</name>
    <name type="common">Atlantic silverside</name>
    <dbReference type="NCBI Taxonomy" id="238744"/>
    <lineage>
        <taxon>Eukaryota</taxon>
        <taxon>Metazoa</taxon>
        <taxon>Chordata</taxon>
        <taxon>Craniata</taxon>
        <taxon>Vertebrata</taxon>
        <taxon>Euteleostomi</taxon>
        <taxon>Actinopterygii</taxon>
        <taxon>Neopterygii</taxon>
        <taxon>Teleostei</taxon>
        <taxon>Neoteleostei</taxon>
        <taxon>Acanthomorphata</taxon>
        <taxon>Ovalentaria</taxon>
        <taxon>Atherinomorphae</taxon>
        <taxon>Atheriniformes</taxon>
        <taxon>Atherinopsidae</taxon>
        <taxon>Menidiinae</taxon>
        <taxon>Menidia</taxon>
    </lineage>
</organism>
<sequence>MAEPPAERRKTTRKVLLQTLQKLRNDEFDLFKWHLTDSLGDFASIPISKLENLDRKGTVDLMVNTYCIYTVKVTKMILVEIGMNNLVLDLPQTDPEGTWHAPIAGRFVPSGASLLMGGEEELPGSLTEHVAPLCSTMKFIYATMLFCTHHFQALTIWHKMCYEKTQRTYVPPTSLIS</sequence>
<dbReference type="AlphaFoldDB" id="A0A8S4BET6"/>
<dbReference type="Gene3D" id="1.10.533.10">
    <property type="entry name" value="Death Domain, Fas"/>
    <property type="match status" value="1"/>
</dbReference>
<gene>
    <name evidence="2" type="ORF">MMEN_LOCUS13272</name>
</gene>
<dbReference type="EMBL" id="CAJRST010014446">
    <property type="protein sequence ID" value="CAG5929662.1"/>
    <property type="molecule type" value="Genomic_DNA"/>
</dbReference>
<reference evidence="2" key="1">
    <citation type="submission" date="2021-05" db="EMBL/GenBank/DDBJ databases">
        <authorList>
            <person name="Tigano A."/>
        </authorList>
    </citation>
    <scope>NUCLEOTIDE SEQUENCE</scope>
</reference>
<evidence type="ECO:0000313" key="3">
    <source>
        <dbReference type="Proteomes" id="UP000677803"/>
    </source>
</evidence>
<dbReference type="SMART" id="SM01289">
    <property type="entry name" value="PYRIN"/>
    <property type="match status" value="1"/>
</dbReference>
<accession>A0A8S4BET6</accession>
<keyword evidence="3" id="KW-1185">Reference proteome</keyword>
<protein>
    <submittedName>
        <fullName evidence="2">(Atlantic silverside) hypothetical protein</fullName>
    </submittedName>
</protein>
<dbReference type="OrthoDB" id="10058437at2759"/>
<dbReference type="InterPro" id="IPR004020">
    <property type="entry name" value="DAPIN"/>
</dbReference>
<dbReference type="SUPFAM" id="SSF47986">
    <property type="entry name" value="DEATH domain"/>
    <property type="match status" value="1"/>
</dbReference>